<reference evidence="8 9" key="1">
    <citation type="journal article" date="2023" name="Microorganisms">
        <title>Thiorhodovibrio frisius and Trv. litoralis spp. nov., Two Novel Members from a Clade of Fastidious Purple Sulfur Bacteria That Exhibit Unique Red-Shifted Light-Harvesting Capabilities.</title>
        <authorList>
            <person name="Methner A."/>
            <person name="Kuzyk S.B."/>
            <person name="Petersen J."/>
            <person name="Bauer S."/>
            <person name="Brinkmann H."/>
            <person name="Sichau K."/>
            <person name="Wanner G."/>
            <person name="Wolf J."/>
            <person name="Neumann-Schaal M."/>
            <person name="Henke P."/>
            <person name="Tank M."/>
            <person name="Sproer C."/>
            <person name="Bunk B."/>
            <person name="Overmann J."/>
        </authorList>
    </citation>
    <scope>NUCLEOTIDE SEQUENCE [LARGE SCALE GENOMIC DNA]</scope>
    <source>
        <strain evidence="8 9">DSM 6702</strain>
    </source>
</reference>
<dbReference type="Pfam" id="PF00908">
    <property type="entry name" value="dTDP_sugar_isom"/>
    <property type="match status" value="1"/>
</dbReference>
<sequence>MPSAVESLAIPAVNLVHPKKHADGRGFFSETYSQGDLAAAGIDIHFGGKTREFQGQFTE</sequence>
<evidence type="ECO:0000256" key="5">
    <source>
        <dbReference type="ARBA" id="ARBA00029758"/>
    </source>
</evidence>
<keyword evidence="9" id="KW-1185">Reference proteome</keyword>
<evidence type="ECO:0000256" key="6">
    <source>
        <dbReference type="ARBA" id="ARBA00031424"/>
    </source>
</evidence>
<name>A0ABZ0S3R3_9GAMM</name>
<evidence type="ECO:0000256" key="3">
    <source>
        <dbReference type="ARBA" id="ARBA00012098"/>
    </source>
</evidence>
<evidence type="ECO:0000313" key="9">
    <source>
        <dbReference type="Proteomes" id="UP001432180"/>
    </source>
</evidence>
<dbReference type="Gene3D" id="2.60.120.10">
    <property type="entry name" value="Jelly Rolls"/>
    <property type="match status" value="1"/>
</dbReference>
<proteinExistence type="predicted"/>
<evidence type="ECO:0000256" key="2">
    <source>
        <dbReference type="ARBA" id="ARBA00001997"/>
    </source>
</evidence>
<dbReference type="Proteomes" id="UP001432180">
    <property type="component" value="Chromosome"/>
</dbReference>
<dbReference type="RefSeq" id="WP_328985833.1">
    <property type="nucleotide sequence ID" value="NZ_CP121472.1"/>
</dbReference>
<evidence type="ECO:0000256" key="1">
    <source>
        <dbReference type="ARBA" id="ARBA00001298"/>
    </source>
</evidence>
<accession>A0ABZ0S3R3</accession>
<dbReference type="EC" id="5.1.3.13" evidence="3"/>
<comment type="function">
    <text evidence="2">Catalyzes the epimerization of the C3' and C5'positions of dTDP-6-deoxy-D-xylo-4-hexulose, forming dTDP-6-deoxy-L-lyxo-4-hexulose.</text>
</comment>
<dbReference type="InterPro" id="IPR011051">
    <property type="entry name" value="RmlC_Cupin_sf"/>
</dbReference>
<evidence type="ECO:0000256" key="4">
    <source>
        <dbReference type="ARBA" id="ARBA00019595"/>
    </source>
</evidence>
<dbReference type="EMBL" id="CP121472">
    <property type="protein sequence ID" value="WPL15247.1"/>
    <property type="molecule type" value="Genomic_DNA"/>
</dbReference>
<dbReference type="SUPFAM" id="SSF51182">
    <property type="entry name" value="RmlC-like cupins"/>
    <property type="match status" value="1"/>
</dbReference>
<comment type="catalytic activity">
    <reaction evidence="1">
        <text>dTDP-4-dehydro-6-deoxy-alpha-D-glucose = dTDP-4-dehydro-beta-L-rhamnose</text>
        <dbReference type="Rhea" id="RHEA:16969"/>
        <dbReference type="ChEBI" id="CHEBI:57649"/>
        <dbReference type="ChEBI" id="CHEBI:62830"/>
        <dbReference type="EC" id="5.1.3.13"/>
    </reaction>
</comment>
<protein>
    <recommendedName>
        <fullName evidence="4">dTDP-4-dehydrorhamnose 3,5-epimerase</fullName>
        <ecNumber evidence="3">5.1.3.13</ecNumber>
    </recommendedName>
    <alternativeName>
        <fullName evidence="6">Thymidine diphospho-4-keto-rhamnose 3,5-epimerase</fullName>
    </alternativeName>
    <alternativeName>
        <fullName evidence="5">dTDP-4-keto-6-deoxyglucose 3,5-epimerase</fullName>
    </alternativeName>
    <alternativeName>
        <fullName evidence="7">dTDP-6-deoxy-D-xylo-4-hexulose 3,5-epimerase</fullName>
    </alternativeName>
</protein>
<evidence type="ECO:0000313" key="8">
    <source>
        <dbReference type="EMBL" id="WPL15247.1"/>
    </source>
</evidence>
<gene>
    <name evidence="8" type="ORF">Thiowin_00132</name>
</gene>
<organism evidence="8 9">
    <name type="scientific">Thiorhodovibrio winogradskyi</name>
    <dbReference type="NCBI Taxonomy" id="77007"/>
    <lineage>
        <taxon>Bacteria</taxon>
        <taxon>Pseudomonadati</taxon>
        <taxon>Pseudomonadota</taxon>
        <taxon>Gammaproteobacteria</taxon>
        <taxon>Chromatiales</taxon>
        <taxon>Chromatiaceae</taxon>
        <taxon>Thiorhodovibrio</taxon>
    </lineage>
</organism>
<dbReference type="InterPro" id="IPR014710">
    <property type="entry name" value="RmlC-like_jellyroll"/>
</dbReference>
<evidence type="ECO:0000256" key="7">
    <source>
        <dbReference type="ARBA" id="ARBA00033311"/>
    </source>
</evidence>
<dbReference type="InterPro" id="IPR000888">
    <property type="entry name" value="RmlC-like"/>
</dbReference>